<feature type="transmembrane region" description="Helical" evidence="9">
    <location>
        <begin position="513"/>
        <end position="531"/>
    </location>
</feature>
<evidence type="ECO:0000256" key="8">
    <source>
        <dbReference type="ARBA" id="ARBA00023315"/>
    </source>
</evidence>
<dbReference type="UniPathway" id="UPA00666"/>
<feature type="transmembrane region" description="Helical" evidence="9">
    <location>
        <begin position="198"/>
        <end position="219"/>
    </location>
</feature>
<dbReference type="PANTHER" id="PTHR38686:SF1">
    <property type="entry name" value="APOLIPOPROTEIN N-ACYLTRANSFERASE"/>
    <property type="match status" value="1"/>
</dbReference>
<evidence type="ECO:0000256" key="2">
    <source>
        <dbReference type="ARBA" id="ARBA00010065"/>
    </source>
</evidence>
<name>A0A1H5WNT5_9SPHI</name>
<dbReference type="Pfam" id="PF20154">
    <property type="entry name" value="LNT_N"/>
    <property type="match status" value="1"/>
</dbReference>
<comment type="function">
    <text evidence="9">Catalyzes the phospholipid dependent N-acylation of the N-terminal cysteine of apolipoprotein, the last step in lipoprotein maturation.</text>
</comment>
<dbReference type="InterPro" id="IPR036526">
    <property type="entry name" value="C-N_Hydrolase_sf"/>
</dbReference>
<dbReference type="GO" id="GO:0005886">
    <property type="term" value="C:plasma membrane"/>
    <property type="evidence" value="ECO:0007669"/>
    <property type="project" value="UniProtKB-SubCell"/>
</dbReference>
<dbReference type="InterPro" id="IPR004563">
    <property type="entry name" value="Apolipo_AcylTrfase"/>
</dbReference>
<evidence type="ECO:0000313" key="11">
    <source>
        <dbReference type="EMBL" id="SEG01001.1"/>
    </source>
</evidence>
<dbReference type="GO" id="GO:0016410">
    <property type="term" value="F:N-acyltransferase activity"/>
    <property type="evidence" value="ECO:0007669"/>
    <property type="project" value="UniProtKB-UniRule"/>
</dbReference>
<dbReference type="Pfam" id="PF00795">
    <property type="entry name" value="CN_hydrolase"/>
    <property type="match status" value="1"/>
</dbReference>
<evidence type="ECO:0000256" key="6">
    <source>
        <dbReference type="ARBA" id="ARBA00022989"/>
    </source>
</evidence>
<dbReference type="PANTHER" id="PTHR38686">
    <property type="entry name" value="APOLIPOPROTEIN N-ACYLTRANSFERASE"/>
    <property type="match status" value="1"/>
</dbReference>
<protein>
    <recommendedName>
        <fullName evidence="9">Apolipoprotein N-acyltransferase</fullName>
        <shortName evidence="9">ALP N-acyltransferase</shortName>
        <ecNumber evidence="9">2.3.1.269</ecNumber>
    </recommendedName>
</protein>
<keyword evidence="7 9" id="KW-0472">Membrane</keyword>
<dbReference type="PROSITE" id="PS50263">
    <property type="entry name" value="CN_HYDROLASE"/>
    <property type="match status" value="1"/>
</dbReference>
<dbReference type="CDD" id="cd07571">
    <property type="entry name" value="ALP_N-acyl_transferase"/>
    <property type="match status" value="1"/>
</dbReference>
<feature type="transmembrane region" description="Helical" evidence="9">
    <location>
        <begin position="56"/>
        <end position="75"/>
    </location>
</feature>
<dbReference type="GO" id="GO:0042158">
    <property type="term" value="P:lipoprotein biosynthetic process"/>
    <property type="evidence" value="ECO:0007669"/>
    <property type="project" value="UniProtKB-UniRule"/>
</dbReference>
<evidence type="ECO:0000256" key="4">
    <source>
        <dbReference type="ARBA" id="ARBA00022679"/>
    </source>
</evidence>
<dbReference type="SUPFAM" id="SSF56317">
    <property type="entry name" value="Carbon-nitrogen hydrolase"/>
    <property type="match status" value="1"/>
</dbReference>
<feature type="transmembrane region" description="Helical" evidence="9">
    <location>
        <begin position="159"/>
        <end position="186"/>
    </location>
</feature>
<dbReference type="HAMAP" id="MF_01148">
    <property type="entry name" value="Lnt"/>
    <property type="match status" value="1"/>
</dbReference>
<comment type="similarity">
    <text evidence="2 9">Belongs to the CN hydrolase family. Apolipoprotein N-acyltransferase subfamily.</text>
</comment>
<evidence type="ECO:0000256" key="7">
    <source>
        <dbReference type="ARBA" id="ARBA00023136"/>
    </source>
</evidence>
<keyword evidence="5 9" id="KW-0812">Transmembrane</keyword>
<keyword evidence="8 9" id="KW-0012">Acyltransferase</keyword>
<evidence type="ECO:0000256" key="9">
    <source>
        <dbReference type="HAMAP-Rule" id="MF_01148"/>
    </source>
</evidence>
<gene>
    <name evidence="9" type="primary">lnt</name>
    <name evidence="11" type="ORF">SAMN05421877_104114</name>
</gene>
<dbReference type="InterPro" id="IPR045378">
    <property type="entry name" value="LNT_N"/>
</dbReference>
<organism evidence="11 12">
    <name type="scientific">Sphingobacterium lactis</name>
    <dbReference type="NCBI Taxonomy" id="797291"/>
    <lineage>
        <taxon>Bacteria</taxon>
        <taxon>Pseudomonadati</taxon>
        <taxon>Bacteroidota</taxon>
        <taxon>Sphingobacteriia</taxon>
        <taxon>Sphingobacteriales</taxon>
        <taxon>Sphingobacteriaceae</taxon>
        <taxon>Sphingobacterium</taxon>
    </lineage>
</organism>
<dbReference type="AlphaFoldDB" id="A0A1H5WNT5"/>
<comment type="catalytic activity">
    <reaction evidence="9">
        <text>N-terminal S-1,2-diacyl-sn-glyceryl-L-cysteinyl-[lipoprotein] + a glycerophospholipid = N-acyl-S-1,2-diacyl-sn-glyceryl-L-cysteinyl-[lipoprotein] + a 2-acyl-sn-glycero-3-phospholipid + H(+)</text>
        <dbReference type="Rhea" id="RHEA:48228"/>
        <dbReference type="Rhea" id="RHEA-COMP:14681"/>
        <dbReference type="Rhea" id="RHEA-COMP:14684"/>
        <dbReference type="ChEBI" id="CHEBI:15378"/>
        <dbReference type="ChEBI" id="CHEBI:136912"/>
        <dbReference type="ChEBI" id="CHEBI:140656"/>
        <dbReference type="ChEBI" id="CHEBI:140657"/>
        <dbReference type="ChEBI" id="CHEBI:140660"/>
        <dbReference type="EC" id="2.3.1.269"/>
    </reaction>
</comment>
<dbReference type="OrthoDB" id="9804277at2"/>
<dbReference type="EC" id="2.3.1.269" evidence="9"/>
<keyword evidence="6 9" id="KW-1133">Transmembrane helix</keyword>
<comment type="subcellular location">
    <subcellularLocation>
        <location evidence="1 9">Cell membrane</location>
        <topology evidence="1 9">Multi-pass membrane protein</topology>
    </subcellularLocation>
</comment>
<evidence type="ECO:0000259" key="10">
    <source>
        <dbReference type="PROSITE" id="PS50263"/>
    </source>
</evidence>
<evidence type="ECO:0000313" key="12">
    <source>
        <dbReference type="Proteomes" id="UP000236731"/>
    </source>
</evidence>
<reference evidence="12" key="1">
    <citation type="submission" date="2016-10" db="EMBL/GenBank/DDBJ databases">
        <authorList>
            <person name="Varghese N."/>
            <person name="Submissions S."/>
        </authorList>
    </citation>
    <scope>NUCLEOTIDE SEQUENCE [LARGE SCALE GENOMIC DNA]</scope>
    <source>
        <strain evidence="12">DSM 22361</strain>
    </source>
</reference>
<feature type="domain" description="CN hydrolase" evidence="10">
    <location>
        <begin position="234"/>
        <end position="500"/>
    </location>
</feature>
<dbReference type="InterPro" id="IPR003010">
    <property type="entry name" value="C-N_Hydrolase"/>
</dbReference>
<proteinExistence type="inferred from homology"/>
<keyword evidence="4 9" id="KW-0808">Transferase</keyword>
<keyword evidence="12" id="KW-1185">Reference proteome</keyword>
<feature type="transmembrane region" description="Helical" evidence="9">
    <location>
        <begin position="118"/>
        <end position="139"/>
    </location>
</feature>
<keyword evidence="11" id="KW-0449">Lipoprotein</keyword>
<evidence type="ECO:0000256" key="1">
    <source>
        <dbReference type="ARBA" id="ARBA00004651"/>
    </source>
</evidence>
<accession>A0A1H5WNT5</accession>
<dbReference type="RefSeq" id="WP_103905770.1">
    <property type="nucleotide sequence ID" value="NZ_CP049246.1"/>
</dbReference>
<comment type="pathway">
    <text evidence="9">Protein modification; lipoprotein biosynthesis (N-acyl transfer).</text>
</comment>
<sequence length="543" mass="61703">MRNNYLLAIGSAVLLWLAWPPIPYTSVLLFVAFVPLLIAVEQVIRGDYKNKGRKIFGLAFLTGVIWNTASIYWVYNSMNAVLNAFASLMIALIPFTLAPLLMALAFRGYYQMRKRNNILLSFMGLISFWIAYEFLHQSWELAFPWMTLGNGFANFHQLIQWYSVTGVYGGTVWIWIANVLIFLWYWQKREKIQVYRQSVLLGIIAAWIVLPAGISILQYQSYEEHVNPSEIVTVQPNIDPYGKWGSITPEQQLKTLTDLSQKVAKLNTEFFIWPETAISGSNGINEEEFRDYPQYYKLLEFLEPYHNGNILSGIESYVIYNDQRTTTAREVGNMFYDSFNAAVLVDGSSKLQFYHKSKLVPGVEKLPFGEALAVMKPLFQHFGGTTGGYGSQDEASVFYSASGIGAAPVICYESIWGNYVASYIRKGAQFIAVITNDGWWGNTSGKDQHLMYAKLRAIENRRWVVRSANTGISAFINQKGDIVQKSSWWVPTALSQEINLNENLTFYTKYSDLIVYLSFVTSLLSIGLIVVRKKKISKISPTD</sequence>
<dbReference type="EMBL" id="FNUT01000004">
    <property type="protein sequence ID" value="SEG01001.1"/>
    <property type="molecule type" value="Genomic_DNA"/>
</dbReference>
<keyword evidence="3 9" id="KW-1003">Cell membrane</keyword>
<dbReference type="Gene3D" id="3.60.110.10">
    <property type="entry name" value="Carbon-nitrogen hydrolase"/>
    <property type="match status" value="1"/>
</dbReference>
<feature type="transmembrane region" description="Helical" evidence="9">
    <location>
        <begin position="81"/>
        <end position="106"/>
    </location>
</feature>
<evidence type="ECO:0000256" key="5">
    <source>
        <dbReference type="ARBA" id="ARBA00022692"/>
    </source>
</evidence>
<dbReference type="NCBIfam" id="TIGR00546">
    <property type="entry name" value="lnt"/>
    <property type="match status" value="1"/>
</dbReference>
<evidence type="ECO:0000256" key="3">
    <source>
        <dbReference type="ARBA" id="ARBA00022475"/>
    </source>
</evidence>
<dbReference type="Proteomes" id="UP000236731">
    <property type="component" value="Unassembled WGS sequence"/>
</dbReference>